<keyword evidence="3" id="KW-1185">Reference proteome</keyword>
<name>A0A4R2QVT3_9PSEU</name>
<feature type="domain" description="NADPH-dependent FMN reductase-like" evidence="1">
    <location>
        <begin position="49"/>
        <end position="193"/>
    </location>
</feature>
<reference evidence="2 3" key="1">
    <citation type="submission" date="2019-03" db="EMBL/GenBank/DDBJ databases">
        <title>Genomic Encyclopedia of Type Strains, Phase IV (KMG-IV): sequencing the most valuable type-strain genomes for metagenomic binning, comparative biology and taxonomic classification.</title>
        <authorList>
            <person name="Goeker M."/>
        </authorList>
    </citation>
    <scope>NUCLEOTIDE SEQUENCE [LARGE SCALE GENOMIC DNA]</scope>
    <source>
        <strain evidence="2 3">DSM 45765</strain>
    </source>
</reference>
<dbReference type="GO" id="GO:0010181">
    <property type="term" value="F:FMN binding"/>
    <property type="evidence" value="ECO:0007669"/>
    <property type="project" value="TreeGrafter"/>
</dbReference>
<dbReference type="GO" id="GO:0016491">
    <property type="term" value="F:oxidoreductase activity"/>
    <property type="evidence" value="ECO:0007669"/>
    <property type="project" value="InterPro"/>
</dbReference>
<organism evidence="2 3">
    <name type="scientific">Tamaricihabitans halophyticus</name>
    <dbReference type="NCBI Taxonomy" id="1262583"/>
    <lineage>
        <taxon>Bacteria</taxon>
        <taxon>Bacillati</taxon>
        <taxon>Actinomycetota</taxon>
        <taxon>Actinomycetes</taxon>
        <taxon>Pseudonocardiales</taxon>
        <taxon>Pseudonocardiaceae</taxon>
        <taxon>Tamaricihabitans</taxon>
    </lineage>
</organism>
<dbReference type="InterPro" id="IPR050712">
    <property type="entry name" value="NAD(P)H-dep_reductase"/>
</dbReference>
<dbReference type="Pfam" id="PF03358">
    <property type="entry name" value="FMN_red"/>
    <property type="match status" value="1"/>
</dbReference>
<dbReference type="InterPro" id="IPR005025">
    <property type="entry name" value="FMN_Rdtase-like_dom"/>
</dbReference>
<protein>
    <submittedName>
        <fullName evidence="2">FMN reductase</fullName>
    </submittedName>
</protein>
<dbReference type="Gene3D" id="3.40.50.360">
    <property type="match status" value="1"/>
</dbReference>
<dbReference type="AlphaFoldDB" id="A0A4R2QVT3"/>
<comment type="caution">
    <text evidence="2">The sequence shown here is derived from an EMBL/GenBank/DDBJ whole genome shotgun (WGS) entry which is preliminary data.</text>
</comment>
<dbReference type="GO" id="GO:0005829">
    <property type="term" value="C:cytosol"/>
    <property type="evidence" value="ECO:0007669"/>
    <property type="project" value="TreeGrafter"/>
</dbReference>
<sequence>MAAWLVGDRARHVGWTSTQVEVILCGYANYDHPAPEAGESAGPNSMTITVVGLGGSLRADSQSERALRIVLSGLADAGAKTTSFVGDDLVLPFYDPAVPERTPVASRLVDELRAADGVVLVSPGYHGTVSGLVKNALDYVEDLRSDAYPYLDGRAVGCVATAHGWQAAVTTLTALRQIVHALRGWPTPLGAAVNSAHVHFDADGHCSDPQVEESLRTIGRQVAEFAQARHT</sequence>
<proteinExistence type="predicted"/>
<dbReference type="SUPFAM" id="SSF52218">
    <property type="entry name" value="Flavoproteins"/>
    <property type="match status" value="1"/>
</dbReference>
<evidence type="ECO:0000259" key="1">
    <source>
        <dbReference type="Pfam" id="PF03358"/>
    </source>
</evidence>
<dbReference type="Proteomes" id="UP000294911">
    <property type="component" value="Unassembled WGS sequence"/>
</dbReference>
<dbReference type="InterPro" id="IPR029039">
    <property type="entry name" value="Flavoprotein-like_sf"/>
</dbReference>
<accession>A0A4R2QVT3</accession>
<dbReference type="EMBL" id="SLXQ01000003">
    <property type="protein sequence ID" value="TCP54190.1"/>
    <property type="molecule type" value="Genomic_DNA"/>
</dbReference>
<dbReference type="PANTHER" id="PTHR30543">
    <property type="entry name" value="CHROMATE REDUCTASE"/>
    <property type="match status" value="1"/>
</dbReference>
<evidence type="ECO:0000313" key="3">
    <source>
        <dbReference type="Proteomes" id="UP000294911"/>
    </source>
</evidence>
<dbReference type="PANTHER" id="PTHR30543:SF21">
    <property type="entry name" value="NAD(P)H-DEPENDENT FMN REDUCTASE LOT6"/>
    <property type="match status" value="1"/>
</dbReference>
<evidence type="ECO:0000313" key="2">
    <source>
        <dbReference type="EMBL" id="TCP54190.1"/>
    </source>
</evidence>
<gene>
    <name evidence="2" type="ORF">EV191_103233</name>
</gene>